<dbReference type="RefSeq" id="WP_191981341.1">
    <property type="nucleotide sequence ID" value="NZ_JBHTLH010000005.1"/>
</dbReference>
<dbReference type="InterPro" id="IPR029052">
    <property type="entry name" value="Metallo-depent_PP-like"/>
</dbReference>
<comment type="caution">
    <text evidence="3">The sequence shown here is derived from an EMBL/GenBank/DDBJ whole genome shotgun (WGS) entry which is preliminary data.</text>
</comment>
<gene>
    <name evidence="3" type="ORF">ACFQ22_01885</name>
</gene>
<dbReference type="InterPro" id="IPR003646">
    <property type="entry name" value="SH3-like_bac-type"/>
</dbReference>
<evidence type="ECO:0000313" key="4">
    <source>
        <dbReference type="Proteomes" id="UP001597156"/>
    </source>
</evidence>
<dbReference type="Gene3D" id="2.30.30.40">
    <property type="entry name" value="SH3 Domains"/>
    <property type="match status" value="1"/>
</dbReference>
<feature type="compositionally biased region" description="Polar residues" evidence="1">
    <location>
        <begin position="87"/>
        <end position="98"/>
    </location>
</feature>
<evidence type="ECO:0000259" key="2">
    <source>
        <dbReference type="Pfam" id="PF08460"/>
    </source>
</evidence>
<dbReference type="PANTHER" id="PTHR32440">
    <property type="entry name" value="PHOSPHATASE DCR2-RELATED-RELATED"/>
    <property type="match status" value="1"/>
</dbReference>
<name>A0ABW3PDP6_9LACO</name>
<keyword evidence="4" id="KW-1185">Reference proteome</keyword>
<evidence type="ECO:0000256" key="1">
    <source>
        <dbReference type="SAM" id="MobiDB-lite"/>
    </source>
</evidence>
<sequence>MDTTAAQNTADGYSITESGTFTFNTNCKVRANPLMSDAGLATYQSGQSVNYSGKEKNDGHFWLSYTGSDGSTVYVPYANITKGTYFGTDSNSDDPIQASSGGDSGGNSGSGGDSGSTGGSGSGGDSGSGGATGGSTGSDGSRPQGGTDTGTPTFESEPITSAELVTANIPVRGYVKLVDNGAYSRTQPLYSSDKVDHYKQNDVIHYSAKVLADGRIWIVDPKGNYVTLGKVSAPLATNPATGSHSTLNYVEDSSAKQPWNDIWNYTSSSEEHDKDDDNYSDLSSLRESPQTDLVPSDAENGLINKLKGDLAQVDQDNPTKDDILIGFITDTHFSSYKTPGTVRALHQIKLMSYIAHEVGLDLVVNGGDLNDGAAPINWEEDDIKRAVDATALGRRPFIILQGNHDDNSGFARDDNHDENNGENGYWPDNIITNSVANTIRLSQFQSYLNVEPNSNNALYGSYKIPNSKVNVIALDGFDQSDDYGDFVTSRTSFRHGWTHFSQDQQDWLKTTLDSIQSAGEKALIFTHIMFHGQTWQSGSGANPFAEAKQKDGSFYPNVSEGYNIKTIIENHAGSVIGVFGGHTHRDDSCVEGGVTYLTTTCALPDRGDGQDARVINTDTEPAFDILQIKPSANKLFRHRVGWSNSGLFVDHIDF</sequence>
<accession>A0ABW3PDP6</accession>
<dbReference type="SUPFAM" id="SSF56300">
    <property type="entry name" value="Metallo-dependent phosphatases"/>
    <property type="match status" value="1"/>
</dbReference>
<organism evidence="3 4">
    <name type="scientific">Lentilactobacillus raoultii</name>
    <dbReference type="NCBI Taxonomy" id="1987503"/>
    <lineage>
        <taxon>Bacteria</taxon>
        <taxon>Bacillati</taxon>
        <taxon>Bacillota</taxon>
        <taxon>Bacilli</taxon>
        <taxon>Lactobacillales</taxon>
        <taxon>Lactobacillaceae</taxon>
        <taxon>Lentilactobacillus</taxon>
    </lineage>
</organism>
<feature type="region of interest" description="Disordered" evidence="1">
    <location>
        <begin position="86"/>
        <end position="161"/>
    </location>
</feature>
<protein>
    <submittedName>
        <fullName evidence="3">SH3 domain-containing protein</fullName>
    </submittedName>
</protein>
<dbReference type="Pfam" id="PF08460">
    <property type="entry name" value="SH3_5"/>
    <property type="match status" value="1"/>
</dbReference>
<feature type="compositionally biased region" description="Gly residues" evidence="1">
    <location>
        <begin position="102"/>
        <end position="137"/>
    </location>
</feature>
<feature type="region of interest" description="Disordered" evidence="1">
    <location>
        <begin position="266"/>
        <end position="297"/>
    </location>
</feature>
<evidence type="ECO:0000313" key="3">
    <source>
        <dbReference type="EMBL" id="MFD1124113.1"/>
    </source>
</evidence>
<proteinExistence type="predicted"/>
<reference evidence="4" key="1">
    <citation type="journal article" date="2019" name="Int. J. Syst. Evol. Microbiol.">
        <title>The Global Catalogue of Microorganisms (GCM) 10K type strain sequencing project: providing services to taxonomists for standard genome sequencing and annotation.</title>
        <authorList>
            <consortium name="The Broad Institute Genomics Platform"/>
            <consortium name="The Broad Institute Genome Sequencing Center for Infectious Disease"/>
            <person name="Wu L."/>
            <person name="Ma J."/>
        </authorList>
    </citation>
    <scope>NUCLEOTIDE SEQUENCE [LARGE SCALE GENOMIC DNA]</scope>
    <source>
        <strain evidence="4">CCUG 71848</strain>
    </source>
</reference>
<dbReference type="Gene3D" id="3.60.21.10">
    <property type="match status" value="1"/>
</dbReference>
<feature type="compositionally biased region" description="Polar residues" evidence="1">
    <location>
        <begin position="280"/>
        <end position="293"/>
    </location>
</feature>
<feature type="compositionally biased region" description="Polar residues" evidence="1">
    <location>
        <begin position="144"/>
        <end position="154"/>
    </location>
</feature>
<dbReference type="EMBL" id="JBHTLH010000005">
    <property type="protein sequence ID" value="MFD1124113.1"/>
    <property type="molecule type" value="Genomic_DNA"/>
</dbReference>
<dbReference type="Proteomes" id="UP001597156">
    <property type="component" value="Unassembled WGS sequence"/>
</dbReference>
<feature type="domain" description="SH3b" evidence="2">
    <location>
        <begin position="13"/>
        <end position="76"/>
    </location>
</feature>